<feature type="binding site" evidence="9">
    <location>
        <position position="109"/>
    </location>
    <ligand>
        <name>4-amino-2-methyl-5-(diphosphooxymethyl)pyrimidine</name>
        <dbReference type="ChEBI" id="CHEBI:57841"/>
    </ligand>
</feature>
<evidence type="ECO:0000256" key="9">
    <source>
        <dbReference type="HAMAP-Rule" id="MF_00097"/>
    </source>
</evidence>
<protein>
    <recommendedName>
        <fullName evidence="9">Thiamine-phosphate synthase</fullName>
        <shortName evidence="9">TP synthase</shortName>
        <shortName evidence="9">TPS</shortName>
        <ecNumber evidence="9">2.5.1.3</ecNumber>
    </recommendedName>
    <alternativeName>
        <fullName evidence="9">Thiamine-phosphate pyrophosphorylase</fullName>
        <shortName evidence="9">TMP pyrophosphorylase</shortName>
        <shortName evidence="9">TMP-PPase</shortName>
    </alternativeName>
</protein>
<comment type="caution">
    <text evidence="9">Lacks conserved residue(s) required for the propagation of feature annotation.</text>
</comment>
<keyword evidence="2 9" id="KW-0808">Transferase</keyword>
<comment type="similarity">
    <text evidence="9">Belongs to the thiamine-phosphate synthase family.</text>
</comment>
<dbReference type="PANTHER" id="PTHR20857">
    <property type="entry name" value="THIAMINE-PHOSPHATE PYROPHOSPHORYLASE"/>
    <property type="match status" value="1"/>
</dbReference>
<evidence type="ECO:0000256" key="8">
    <source>
        <dbReference type="ARBA" id="ARBA00047883"/>
    </source>
</evidence>
<dbReference type="PANTHER" id="PTHR20857:SF15">
    <property type="entry name" value="THIAMINE-PHOSPHATE SYNTHASE"/>
    <property type="match status" value="1"/>
</dbReference>
<feature type="domain" description="Thiamine phosphate synthase/TenI" evidence="10">
    <location>
        <begin position="11"/>
        <end position="187"/>
    </location>
</feature>
<evidence type="ECO:0000256" key="5">
    <source>
        <dbReference type="ARBA" id="ARBA00022977"/>
    </source>
</evidence>
<gene>
    <name evidence="9" type="primary">thiE</name>
    <name evidence="11" type="ORF">AVDCRST_MAG40-2263</name>
</gene>
<dbReference type="HAMAP" id="MF_00097">
    <property type="entry name" value="TMP_synthase"/>
    <property type="match status" value="1"/>
</dbReference>
<evidence type="ECO:0000256" key="1">
    <source>
        <dbReference type="ARBA" id="ARBA00005165"/>
    </source>
</evidence>
<comment type="catalytic activity">
    <reaction evidence="7 9">
        <text>2-(2-carboxy-4-methylthiazol-5-yl)ethyl phosphate + 4-amino-2-methyl-5-(diphosphooxymethyl)pyrimidine + 2 H(+) = thiamine phosphate + CO2 + diphosphate</text>
        <dbReference type="Rhea" id="RHEA:47848"/>
        <dbReference type="ChEBI" id="CHEBI:15378"/>
        <dbReference type="ChEBI" id="CHEBI:16526"/>
        <dbReference type="ChEBI" id="CHEBI:33019"/>
        <dbReference type="ChEBI" id="CHEBI:37575"/>
        <dbReference type="ChEBI" id="CHEBI:57841"/>
        <dbReference type="ChEBI" id="CHEBI:62890"/>
        <dbReference type="EC" id="2.5.1.3"/>
    </reaction>
</comment>
<reference evidence="11" key="1">
    <citation type="submission" date="2020-02" db="EMBL/GenBank/DDBJ databases">
        <authorList>
            <person name="Meier V. D."/>
        </authorList>
    </citation>
    <scope>NUCLEOTIDE SEQUENCE</scope>
    <source>
        <strain evidence="11">AVDCRST_MAG40</strain>
    </source>
</reference>
<keyword evidence="3 9" id="KW-0479">Metal-binding</keyword>
<sequence>MSAFDAASLRLVAITDDIRDGIPGLVERARSAEEGGATMVQLRLKAVDARTLVAAGAALVQALRVPVLVNDRVDVALVCGAAGAHLGFDDIPVAAARRIVPAGFVLGASVGADGEAANGRDADYVGIGPVYATASKRDAGAAIGTDELARLIALCGRPAVGIGGIVPENAASVIGAGAAGVAVIQGVFGRVNPATAAAALRRATGR</sequence>
<dbReference type="AlphaFoldDB" id="A0A6J4LP12"/>
<feature type="binding site" evidence="9">
    <location>
        <position position="164"/>
    </location>
    <ligand>
        <name>2-[(2R,5Z)-2-carboxy-4-methylthiazol-5(2H)-ylidene]ethyl phosphate</name>
        <dbReference type="ChEBI" id="CHEBI:62899"/>
    </ligand>
</feature>
<evidence type="ECO:0000256" key="3">
    <source>
        <dbReference type="ARBA" id="ARBA00022723"/>
    </source>
</evidence>
<dbReference type="UniPathway" id="UPA00060">
    <property type="reaction ID" value="UER00141"/>
</dbReference>
<feature type="binding site" evidence="9">
    <location>
        <position position="70"/>
    </location>
    <ligand>
        <name>4-amino-2-methyl-5-(diphosphooxymethyl)pyrimidine</name>
        <dbReference type="ChEBI" id="CHEBI:57841"/>
    </ligand>
</feature>
<feature type="binding site" evidence="9">
    <location>
        <position position="136"/>
    </location>
    <ligand>
        <name>4-amino-2-methyl-5-(diphosphooxymethyl)pyrimidine</name>
        <dbReference type="ChEBI" id="CHEBI:57841"/>
    </ligand>
</feature>
<comment type="cofactor">
    <cofactor evidence="9">
        <name>Mg(2+)</name>
        <dbReference type="ChEBI" id="CHEBI:18420"/>
    </cofactor>
    <text evidence="9">Binds 1 Mg(2+) ion per subunit.</text>
</comment>
<dbReference type="EMBL" id="CADCTX010000660">
    <property type="protein sequence ID" value="CAA9338029.1"/>
    <property type="molecule type" value="Genomic_DNA"/>
</dbReference>
<accession>A0A6J4LP12</accession>
<evidence type="ECO:0000256" key="2">
    <source>
        <dbReference type="ARBA" id="ARBA00022679"/>
    </source>
</evidence>
<dbReference type="SUPFAM" id="SSF51391">
    <property type="entry name" value="Thiamin phosphate synthase"/>
    <property type="match status" value="1"/>
</dbReference>
<dbReference type="InterPro" id="IPR013785">
    <property type="entry name" value="Aldolase_TIM"/>
</dbReference>
<feature type="binding site" evidence="9">
    <location>
        <begin position="41"/>
        <end position="45"/>
    </location>
    <ligand>
        <name>4-amino-2-methyl-5-(diphosphooxymethyl)pyrimidine</name>
        <dbReference type="ChEBI" id="CHEBI:57841"/>
    </ligand>
</feature>
<feature type="binding site" evidence="9">
    <location>
        <begin position="133"/>
        <end position="135"/>
    </location>
    <ligand>
        <name>2-[(2R,5Z)-2-carboxy-4-methylthiazol-5(2H)-ylidene]ethyl phosphate</name>
        <dbReference type="ChEBI" id="CHEBI:62899"/>
    </ligand>
</feature>
<dbReference type="InterPro" id="IPR036206">
    <property type="entry name" value="ThiamineP_synth_sf"/>
</dbReference>
<feature type="binding site" evidence="9">
    <location>
        <position position="71"/>
    </location>
    <ligand>
        <name>Mg(2+)</name>
        <dbReference type="ChEBI" id="CHEBI:18420"/>
    </ligand>
</feature>
<dbReference type="EC" id="2.5.1.3" evidence="9"/>
<feature type="binding site" evidence="9">
    <location>
        <position position="90"/>
    </location>
    <ligand>
        <name>Mg(2+)</name>
        <dbReference type="ChEBI" id="CHEBI:18420"/>
    </ligand>
</feature>
<comment type="pathway">
    <text evidence="1 9">Cofactor biosynthesis; thiamine diphosphate biosynthesis; thiamine phosphate from 4-amino-2-methyl-5-diphosphomethylpyrimidine and 4-methyl-5-(2-phosphoethyl)-thiazole: step 1/1.</text>
</comment>
<keyword evidence="5 9" id="KW-0784">Thiamine biosynthesis</keyword>
<dbReference type="GO" id="GO:0004789">
    <property type="term" value="F:thiamine-phosphate diphosphorylase activity"/>
    <property type="evidence" value="ECO:0007669"/>
    <property type="project" value="UniProtKB-UniRule"/>
</dbReference>
<dbReference type="InterPro" id="IPR022998">
    <property type="entry name" value="ThiamineP_synth_TenI"/>
</dbReference>
<dbReference type="CDD" id="cd00564">
    <property type="entry name" value="TMP_TenI"/>
    <property type="match status" value="1"/>
</dbReference>
<dbReference type="GO" id="GO:0000287">
    <property type="term" value="F:magnesium ion binding"/>
    <property type="evidence" value="ECO:0007669"/>
    <property type="project" value="UniProtKB-UniRule"/>
</dbReference>
<dbReference type="GO" id="GO:0005737">
    <property type="term" value="C:cytoplasm"/>
    <property type="evidence" value="ECO:0007669"/>
    <property type="project" value="TreeGrafter"/>
</dbReference>
<proteinExistence type="inferred from homology"/>
<name>A0A6J4LP12_9BACT</name>
<keyword evidence="4 9" id="KW-0460">Magnesium</keyword>
<evidence type="ECO:0000259" key="10">
    <source>
        <dbReference type="Pfam" id="PF02581"/>
    </source>
</evidence>
<evidence type="ECO:0000313" key="11">
    <source>
        <dbReference type="EMBL" id="CAA9338029.1"/>
    </source>
</evidence>
<comment type="function">
    <text evidence="9">Condenses 4-methyl-5-(beta-hydroxyethyl)thiazole monophosphate (THZ-P) and 2-methyl-4-amino-5-hydroxymethyl pyrimidine pyrophosphate (HMP-PP) to form thiamine monophosphate (TMP).</text>
</comment>
<evidence type="ECO:0000256" key="7">
    <source>
        <dbReference type="ARBA" id="ARBA00047851"/>
    </source>
</evidence>
<dbReference type="GO" id="GO:0009229">
    <property type="term" value="P:thiamine diphosphate biosynthetic process"/>
    <property type="evidence" value="ECO:0007669"/>
    <property type="project" value="UniProtKB-UniRule"/>
</dbReference>
<dbReference type="GO" id="GO:0009228">
    <property type="term" value="P:thiamine biosynthetic process"/>
    <property type="evidence" value="ECO:0007669"/>
    <property type="project" value="UniProtKB-KW"/>
</dbReference>
<dbReference type="Pfam" id="PF02581">
    <property type="entry name" value="TMP-TENI"/>
    <property type="match status" value="1"/>
</dbReference>
<dbReference type="Gene3D" id="3.20.20.70">
    <property type="entry name" value="Aldolase class I"/>
    <property type="match status" value="1"/>
</dbReference>
<evidence type="ECO:0000256" key="4">
    <source>
        <dbReference type="ARBA" id="ARBA00022842"/>
    </source>
</evidence>
<comment type="catalytic activity">
    <reaction evidence="6 9">
        <text>4-methyl-5-(2-phosphooxyethyl)-thiazole + 4-amino-2-methyl-5-(diphosphooxymethyl)pyrimidine + H(+) = thiamine phosphate + diphosphate</text>
        <dbReference type="Rhea" id="RHEA:22328"/>
        <dbReference type="ChEBI" id="CHEBI:15378"/>
        <dbReference type="ChEBI" id="CHEBI:33019"/>
        <dbReference type="ChEBI" id="CHEBI:37575"/>
        <dbReference type="ChEBI" id="CHEBI:57841"/>
        <dbReference type="ChEBI" id="CHEBI:58296"/>
        <dbReference type="EC" id="2.5.1.3"/>
    </reaction>
</comment>
<organism evidence="11">
    <name type="scientific">uncultured Gemmatimonadaceae bacterium</name>
    <dbReference type="NCBI Taxonomy" id="246130"/>
    <lineage>
        <taxon>Bacteria</taxon>
        <taxon>Pseudomonadati</taxon>
        <taxon>Gemmatimonadota</taxon>
        <taxon>Gemmatimonadia</taxon>
        <taxon>Gemmatimonadales</taxon>
        <taxon>Gemmatimonadaceae</taxon>
        <taxon>environmental samples</taxon>
    </lineage>
</organism>
<dbReference type="InterPro" id="IPR034291">
    <property type="entry name" value="TMP_synthase"/>
</dbReference>
<evidence type="ECO:0000256" key="6">
    <source>
        <dbReference type="ARBA" id="ARBA00047334"/>
    </source>
</evidence>
<comment type="catalytic activity">
    <reaction evidence="8 9">
        <text>2-[(2R,5Z)-2-carboxy-4-methylthiazol-5(2H)-ylidene]ethyl phosphate + 4-amino-2-methyl-5-(diphosphooxymethyl)pyrimidine + 2 H(+) = thiamine phosphate + CO2 + diphosphate</text>
        <dbReference type="Rhea" id="RHEA:47844"/>
        <dbReference type="ChEBI" id="CHEBI:15378"/>
        <dbReference type="ChEBI" id="CHEBI:16526"/>
        <dbReference type="ChEBI" id="CHEBI:33019"/>
        <dbReference type="ChEBI" id="CHEBI:37575"/>
        <dbReference type="ChEBI" id="CHEBI:57841"/>
        <dbReference type="ChEBI" id="CHEBI:62899"/>
        <dbReference type="EC" id="2.5.1.3"/>
    </reaction>
</comment>